<keyword evidence="9 12" id="KW-0406">Ion transport</keyword>
<comment type="subunit">
    <text evidence="3">F-type ATPases have 2 components, CF(1) - the catalytic core - and CF(0) - the membrane proton channel.</text>
</comment>
<evidence type="ECO:0000256" key="13">
    <source>
        <dbReference type="SAM" id="Phobius"/>
    </source>
</evidence>
<dbReference type="GO" id="GO:0045259">
    <property type="term" value="C:proton-transporting ATP synthase complex"/>
    <property type="evidence" value="ECO:0007669"/>
    <property type="project" value="UniProtKB-KW"/>
</dbReference>
<dbReference type="InterPro" id="IPR001421">
    <property type="entry name" value="ATP8_metazoa"/>
</dbReference>
<evidence type="ECO:0000256" key="5">
    <source>
        <dbReference type="ARBA" id="ARBA00022547"/>
    </source>
</evidence>
<gene>
    <name evidence="14" type="primary">atp8</name>
</gene>
<keyword evidence="5 12" id="KW-0138">CF(0)</keyword>
<evidence type="ECO:0000256" key="1">
    <source>
        <dbReference type="ARBA" id="ARBA00004304"/>
    </source>
</evidence>
<evidence type="ECO:0000256" key="6">
    <source>
        <dbReference type="ARBA" id="ARBA00022692"/>
    </source>
</evidence>
<proteinExistence type="inferred from homology"/>
<protein>
    <recommendedName>
        <fullName evidence="12">ATP synthase complex subunit 8</fullName>
    </recommendedName>
</protein>
<evidence type="ECO:0000256" key="2">
    <source>
        <dbReference type="ARBA" id="ARBA00008892"/>
    </source>
</evidence>
<keyword evidence="4 12" id="KW-0813">Transport</keyword>
<dbReference type="GO" id="GO:0031966">
    <property type="term" value="C:mitochondrial membrane"/>
    <property type="evidence" value="ECO:0007669"/>
    <property type="project" value="UniProtKB-SubCell"/>
</dbReference>
<evidence type="ECO:0000256" key="9">
    <source>
        <dbReference type="ARBA" id="ARBA00023065"/>
    </source>
</evidence>
<dbReference type="Pfam" id="PF00895">
    <property type="entry name" value="ATP-synt_8"/>
    <property type="match status" value="1"/>
</dbReference>
<dbReference type="EMBL" id="MG923489">
    <property type="protein sequence ID" value="AZL93155.1"/>
    <property type="molecule type" value="Genomic_DNA"/>
</dbReference>
<organism evidence="14">
    <name type="scientific">Cleptes metallicorpus</name>
    <dbReference type="NCBI Taxonomy" id="2491147"/>
    <lineage>
        <taxon>Eukaryota</taxon>
        <taxon>Metazoa</taxon>
        <taxon>Ecdysozoa</taxon>
        <taxon>Arthropoda</taxon>
        <taxon>Hexapoda</taxon>
        <taxon>Insecta</taxon>
        <taxon>Pterygota</taxon>
        <taxon>Neoptera</taxon>
        <taxon>Endopterygota</taxon>
        <taxon>Hymenoptera</taxon>
        <taxon>Apocrita</taxon>
        <taxon>Aculeata</taxon>
        <taxon>Chrysidoidea</taxon>
        <taxon>Chrysididae</taxon>
        <taxon>Cleptinae</taxon>
        <taxon>Cleptes</taxon>
    </lineage>
</organism>
<comment type="similarity">
    <text evidence="2 12">Belongs to the ATPase protein 8 family.</text>
</comment>
<geneLocation type="mitochondrion" evidence="14"/>
<evidence type="ECO:0000256" key="7">
    <source>
        <dbReference type="ARBA" id="ARBA00022781"/>
    </source>
</evidence>
<reference evidence="14" key="1">
    <citation type="journal article" date="2018" name="Mol. Phylogenet. Evol.">
        <title>Mitochondrial phylogenomics of the Hymenoptera.</title>
        <authorList>
            <person name="Tang P."/>
            <person name="Zhu J.C."/>
            <person name="Zheng B.Y."/>
            <person name="Wei S.J."/>
            <person name="Sharkey M."/>
            <person name="Chen X.X."/>
            <person name="Vogler A.P."/>
        </authorList>
    </citation>
    <scope>NUCLEOTIDE SEQUENCE</scope>
</reference>
<dbReference type="GO" id="GO:0015078">
    <property type="term" value="F:proton transmembrane transporter activity"/>
    <property type="evidence" value="ECO:0007669"/>
    <property type="project" value="InterPro"/>
</dbReference>
<sequence length="51" mass="6460">MPQMKPMMWLMIYIYSISTMFLLMALIHFMKFNLMKKNYKKIKKNSHNWKW</sequence>
<keyword evidence="6 12" id="KW-0812">Transmembrane</keyword>
<evidence type="ECO:0000256" key="3">
    <source>
        <dbReference type="ARBA" id="ARBA00011291"/>
    </source>
</evidence>
<feature type="transmembrane region" description="Helical" evidence="13">
    <location>
        <begin position="12"/>
        <end position="34"/>
    </location>
</feature>
<accession>A0A3S8V0E4</accession>
<keyword evidence="10 12" id="KW-0496">Mitochondrion</keyword>
<evidence type="ECO:0000256" key="12">
    <source>
        <dbReference type="RuleBase" id="RU003661"/>
    </source>
</evidence>
<evidence type="ECO:0000256" key="4">
    <source>
        <dbReference type="ARBA" id="ARBA00022448"/>
    </source>
</evidence>
<evidence type="ECO:0000256" key="11">
    <source>
        <dbReference type="ARBA" id="ARBA00023136"/>
    </source>
</evidence>
<dbReference type="AlphaFoldDB" id="A0A3S8V0E4"/>
<dbReference type="GO" id="GO:0015986">
    <property type="term" value="P:proton motive force-driven ATP synthesis"/>
    <property type="evidence" value="ECO:0007669"/>
    <property type="project" value="InterPro"/>
</dbReference>
<evidence type="ECO:0000256" key="10">
    <source>
        <dbReference type="ARBA" id="ARBA00023128"/>
    </source>
</evidence>
<evidence type="ECO:0000313" key="14">
    <source>
        <dbReference type="EMBL" id="AZL93155.1"/>
    </source>
</evidence>
<comment type="subcellular location">
    <subcellularLocation>
        <location evidence="1 12">Mitochondrion membrane</location>
        <topology evidence="1 12">Single-pass membrane protein</topology>
    </subcellularLocation>
</comment>
<keyword evidence="11 13" id="KW-0472">Membrane</keyword>
<keyword evidence="8 13" id="KW-1133">Transmembrane helix</keyword>
<evidence type="ECO:0000256" key="8">
    <source>
        <dbReference type="ARBA" id="ARBA00022989"/>
    </source>
</evidence>
<keyword evidence="7 12" id="KW-0375">Hydrogen ion transport</keyword>
<name>A0A3S8V0E4_9HYME</name>